<dbReference type="PANTHER" id="PTHR24198">
    <property type="entry name" value="ANKYRIN REPEAT AND PROTEIN KINASE DOMAIN-CONTAINING PROTEIN"/>
    <property type="match status" value="1"/>
</dbReference>
<name>A0A4Y8D6E7_9HELO</name>
<dbReference type="OrthoDB" id="194358at2759"/>
<comment type="caution">
    <text evidence="7">The sequence shown here is derived from an EMBL/GenBank/DDBJ whole genome shotgun (WGS) entry which is preliminary data.</text>
</comment>
<evidence type="ECO:0000256" key="2">
    <source>
        <dbReference type="ARBA" id="ARBA00023043"/>
    </source>
</evidence>
<dbReference type="SUPFAM" id="SSF52540">
    <property type="entry name" value="P-loop containing nucleoside triphosphate hydrolases"/>
    <property type="match status" value="1"/>
</dbReference>
<feature type="domain" description="Nephrocystin 3-like N-terminal" evidence="6">
    <location>
        <begin position="216"/>
        <end position="260"/>
    </location>
</feature>
<feature type="repeat" description="ANK" evidence="3">
    <location>
        <begin position="1503"/>
        <end position="1535"/>
    </location>
</feature>
<feature type="repeat" description="ANK" evidence="3">
    <location>
        <begin position="1776"/>
        <end position="1807"/>
    </location>
</feature>
<evidence type="ECO:0000259" key="5">
    <source>
        <dbReference type="Pfam" id="PF22939"/>
    </source>
</evidence>
<proteinExistence type="predicted"/>
<sequence>MDPLSLSASISGLISIVKDLSGTTYKYIKTSKGAPEEVKQLAEQMTHLFGILNSLSLVASRFDNELRTATMQLQHLSTCQQLLDKIQIRLDKADPNNFDQTKTRSGQKLYKLRKSLTWPFTTGETKELITAMASQKSDLSLALQADGMNALLDALGNQRIQMAILDDINANMLAEKKERTLRAMNKQQKKMIQWISPHDPSQKYHEVAEKLRHPKSGQWFLTCEPFKEWLASKGSKLWLYGIPGAGKTVLSSSIVTFIATKLHGSQDDEYECGNERSKVVELLAQLVTDEHTNIRVILTSREEVDIERYLKYFKKMSIAADKSDLRLYVHSELARRLKDESLILINKSLKQEIAHRLVNDAEGMFRWVVCQFDHLCELNSDKAIREALQSLPPTLFETYERILDRVNSKSSDTKRLVRRVLAWTVCSPGPLSTKELLEAIAINTNDSTLDRDSMTSEKHILRWCSSLVMSTGKAGETQIELAHFTVKEFLLLKAKPQSDDIYAEYRISEKLHYPHLAKICLTYLLFDDFEKLGICNTQEAMDQRDEQHPFYWYASEYFHEYAIAHQNDDKVFCLLKTLFDPAKTNNFLCWSQKFMSNELFSDENIKDISNSTTLHFAALLSLDRVCLWLVESSEFQVNVNKISGIGTPIACTLAPQLMLRFDKSIYIDQSQVNDSRYKVLECLLKSDLIINNVRIDPRRNWSPLAMAVNANFGWDLLLEEGAIIDDTCMSELERIGYEETKLVPRFVKKVTDSNISIDVKSRFVELTLKQEETSHRGLELISKSNVMNNLSRREVTLQKASLYGQTQIVKDILAQGDLEINFCAPETDYLTALHSASMNGHIDVVRLLVDHGAALEVKDSRSNSSTGFLHLTAYMLALLNGHIEVVILLENSGANINSLDSRGHSTLHIAATHSVSMIEYILHSPRFHQTVSVRSAENVTIFMIAVIGGDMDIIEYVLERSSLSDILARRTSSDNSSDFNGFTALHFAVYFDSPRDVVEKLIQSGLETSMETEHGNTPLNIAADCGNLELFRAVIINLEPKDAEGRSPLVVLCQQLARSHKTHRWEDWTTLHNSMDLLIRRGADILSQDARGNTALHYICKVASIPHHFGALLVLLYESTPILLCSKTSEHYIESYDCETLDAQLYKVSPLVSTLSDELCLPLELQRRQSSGKFSNAALLNLVDNNNQTALHVIFNMLDVEEKSHHIEKFALELLTFATKEDINRVLPDGRSLLNISFSRGYGAISQKLIDMDIDVKAHGNIYGANSSTLELLCELSSDNQELIRSMISGQKPEALYGGETLIHIACFYGSIAVIEELLSAGWSTETTNKHGYTPIVSAIQGSEESTLELLLAHGAHLSNVMYRFGKLDEPYNPLSFAESATICRLIDSKGVSDWLPEALEDKKKIFIGVWVPGITSNPNEPDSYSGKWETKRISSLSVLHLAAYNGYIEVLEFGISQKRLNVNARASLGLTPLFFAIFGNEKGAVELLLQHGADANEYYGPIQVTPLHVAVAVKNVSIIKMLMSHRVNAHSADATGWTPHMAARLRHKSDKMVEALGNSPSPASPHQRAVEENEEILGTDERIHIALERAILCNDVENVKALSKNGWSPESTCSCGCTILLAVLHDGLLELANYFVDADVTVEGTIAESCASTTVTGFFPPKIPQRRRKSHKFLKGSTSLDLATSLGDSKLVQKILDRSQPSSPHILRSLHTALMNCDTECIGILLHRLAVQSRNGNCLEAEHTLITHPEYVSAPLFSPGHNGSRKIRRKLLINTALHLAAKSSNDSFRVINELLVCGADLEARNNYGETPLHLALLRTNLKSAVTLTFAGANVNSLSGNKHSPIQLAVAYCTPDIVFLLHKFGASLETDRYNRGDLLLLAIQKSNPEMVHALKKFGVDLNMADHTGVPVLLTALEFAEEDFILKILPEIDVIQHPKLGTTLNQASFQGLLKIVSALLNREFKIQGGIKEYVNHAGRDGAPLYLAAIGNNFTSRVECMELLIRHGAEVNLVSGPQGTPLIAACYHGAYDSVVYLLKHGANTACKKLDGIETTAIQAAHLHKDIMLLLQNFQQNGPRALDEPRTIMNANIPMLEWCMLRLENDEKKAERADQLSLFESASSQPWWAEDIDTDEDQESSHHEDEIPELKHTDDRSL</sequence>
<evidence type="ECO:0000313" key="7">
    <source>
        <dbReference type="EMBL" id="TEY71202.1"/>
    </source>
</evidence>
<dbReference type="SMART" id="SM00248">
    <property type="entry name" value="ANK"/>
    <property type="match status" value="25"/>
</dbReference>
<evidence type="ECO:0000256" key="1">
    <source>
        <dbReference type="ARBA" id="ARBA00022737"/>
    </source>
</evidence>
<keyword evidence="8" id="KW-1185">Reference proteome</keyword>
<dbReference type="PRINTS" id="PR01415">
    <property type="entry name" value="ANKYRIN"/>
</dbReference>
<dbReference type="PROSITE" id="PS50088">
    <property type="entry name" value="ANK_REPEAT"/>
    <property type="match status" value="9"/>
</dbReference>
<feature type="repeat" description="ANK" evidence="3">
    <location>
        <begin position="1808"/>
        <end position="1840"/>
    </location>
</feature>
<feature type="region of interest" description="Disordered" evidence="4">
    <location>
        <begin position="2109"/>
        <end position="2155"/>
    </location>
</feature>
<dbReference type="Gene3D" id="1.25.40.20">
    <property type="entry name" value="Ankyrin repeat-containing domain"/>
    <property type="match status" value="6"/>
</dbReference>
<organism evidence="7 8">
    <name type="scientific">Botryotinia calthae</name>
    <dbReference type="NCBI Taxonomy" id="38488"/>
    <lineage>
        <taxon>Eukaryota</taxon>
        <taxon>Fungi</taxon>
        <taxon>Dikarya</taxon>
        <taxon>Ascomycota</taxon>
        <taxon>Pezizomycotina</taxon>
        <taxon>Leotiomycetes</taxon>
        <taxon>Helotiales</taxon>
        <taxon>Sclerotiniaceae</taxon>
        <taxon>Botryotinia</taxon>
    </lineage>
</organism>
<dbReference type="Pfam" id="PF00023">
    <property type="entry name" value="Ank"/>
    <property type="match status" value="2"/>
</dbReference>
<feature type="domain" description="GPI inositol-deacylase winged helix" evidence="5">
    <location>
        <begin position="410"/>
        <end position="493"/>
    </location>
</feature>
<feature type="repeat" description="ANK" evidence="3">
    <location>
        <begin position="1469"/>
        <end position="1501"/>
    </location>
</feature>
<dbReference type="EMBL" id="PHWZ01000099">
    <property type="protein sequence ID" value="TEY71202.1"/>
    <property type="molecule type" value="Genomic_DNA"/>
</dbReference>
<feature type="repeat" description="ANK" evidence="3">
    <location>
        <begin position="980"/>
        <end position="1013"/>
    </location>
</feature>
<dbReference type="InterPro" id="IPR002110">
    <property type="entry name" value="Ankyrin_rpt"/>
</dbReference>
<dbReference type="Pfam" id="PF22939">
    <property type="entry name" value="WHD_GPIID"/>
    <property type="match status" value="1"/>
</dbReference>
<dbReference type="STRING" id="38488.A0A4Y8D6E7"/>
<feature type="repeat" description="ANK" evidence="3">
    <location>
        <begin position="1978"/>
        <end position="2014"/>
    </location>
</feature>
<accession>A0A4Y8D6E7</accession>
<gene>
    <name evidence="7" type="ORF">BOTCAL_0099g00290</name>
</gene>
<dbReference type="PROSITE" id="PS50297">
    <property type="entry name" value="ANK_REP_REGION"/>
    <property type="match status" value="5"/>
</dbReference>
<dbReference type="Proteomes" id="UP000297299">
    <property type="component" value="Unassembled WGS sequence"/>
</dbReference>
<dbReference type="Pfam" id="PF12796">
    <property type="entry name" value="Ank_2"/>
    <property type="match status" value="5"/>
</dbReference>
<evidence type="ECO:0000256" key="3">
    <source>
        <dbReference type="PROSITE-ProRule" id="PRU00023"/>
    </source>
</evidence>
<evidence type="ECO:0000259" key="6">
    <source>
        <dbReference type="Pfam" id="PF24883"/>
    </source>
</evidence>
<keyword evidence="1" id="KW-0677">Repeat</keyword>
<dbReference type="PANTHER" id="PTHR24198:SF165">
    <property type="entry name" value="ANKYRIN REPEAT-CONTAINING PROTEIN-RELATED"/>
    <property type="match status" value="1"/>
</dbReference>
<dbReference type="InterPro" id="IPR054471">
    <property type="entry name" value="GPIID_WHD"/>
</dbReference>
<evidence type="ECO:0000256" key="4">
    <source>
        <dbReference type="SAM" id="MobiDB-lite"/>
    </source>
</evidence>
<feature type="compositionally biased region" description="Basic and acidic residues" evidence="4">
    <location>
        <begin position="2136"/>
        <end position="2155"/>
    </location>
</feature>
<keyword evidence="2 3" id="KW-0040">ANK repeat</keyword>
<dbReference type="Pfam" id="PF24883">
    <property type="entry name" value="NPHP3_N"/>
    <property type="match status" value="1"/>
</dbReference>
<feature type="repeat" description="ANK" evidence="3">
    <location>
        <begin position="869"/>
        <end position="901"/>
    </location>
</feature>
<evidence type="ECO:0000313" key="8">
    <source>
        <dbReference type="Proteomes" id="UP000297299"/>
    </source>
</evidence>
<dbReference type="InterPro" id="IPR056884">
    <property type="entry name" value="NPHP3-like_N"/>
</dbReference>
<reference evidence="7 8" key="1">
    <citation type="submission" date="2017-11" db="EMBL/GenBank/DDBJ databases">
        <title>Comparative genomics of Botrytis spp.</title>
        <authorList>
            <person name="Valero-Jimenez C.A."/>
            <person name="Tapia P."/>
            <person name="Veloso J."/>
            <person name="Silva-Moreno E."/>
            <person name="Staats M."/>
            <person name="Valdes J.H."/>
            <person name="Van Kan J.A.L."/>
        </authorList>
    </citation>
    <scope>NUCLEOTIDE SEQUENCE [LARGE SCALE GENOMIC DNA]</scope>
    <source>
        <strain evidence="7 8">MUCL2830</strain>
    </source>
</reference>
<feature type="repeat" description="ANK" evidence="3">
    <location>
        <begin position="828"/>
        <end position="860"/>
    </location>
</feature>
<dbReference type="GO" id="GO:0005737">
    <property type="term" value="C:cytoplasm"/>
    <property type="evidence" value="ECO:0007669"/>
    <property type="project" value="TreeGrafter"/>
</dbReference>
<feature type="repeat" description="ANK" evidence="3">
    <location>
        <begin position="1298"/>
        <end position="1330"/>
    </location>
</feature>
<dbReference type="InterPro" id="IPR027417">
    <property type="entry name" value="P-loop_NTPase"/>
</dbReference>
<protein>
    <submittedName>
        <fullName evidence="7">Uncharacterized protein</fullName>
    </submittedName>
</protein>
<dbReference type="InterPro" id="IPR036770">
    <property type="entry name" value="Ankyrin_rpt-contain_sf"/>
</dbReference>
<dbReference type="SUPFAM" id="SSF48403">
    <property type="entry name" value="Ankyrin repeat"/>
    <property type="match status" value="5"/>
</dbReference>